<dbReference type="PROSITE" id="PS00916">
    <property type="entry name" value="PI3_4_KINASE_2"/>
    <property type="match status" value="1"/>
</dbReference>
<dbReference type="SUPFAM" id="SSF48371">
    <property type="entry name" value="ARM repeat"/>
    <property type="match status" value="2"/>
</dbReference>
<dbReference type="PROSITE" id="PS50290">
    <property type="entry name" value="PI3_4_KINASE_3"/>
    <property type="match status" value="1"/>
</dbReference>
<evidence type="ECO:0000256" key="1">
    <source>
        <dbReference type="ARBA" id="ARBA00006209"/>
    </source>
</evidence>
<dbReference type="Proteomes" id="UP000005239">
    <property type="component" value="Unassembled WGS sequence"/>
</dbReference>
<dbReference type="FunFam" id="3.30.1010.10:FF:000009">
    <property type="entry name" value="Phosphatidylinositol 4-kinase, catalytic, alpha"/>
    <property type="match status" value="1"/>
</dbReference>
<comment type="similarity">
    <text evidence="1">Belongs to the PI3/PI4-kinase family. Type III PI4K subfamily.</text>
</comment>
<dbReference type="InterPro" id="IPR045495">
    <property type="entry name" value="PI4K_N"/>
</dbReference>
<dbReference type="GO" id="GO:0005737">
    <property type="term" value="C:cytoplasm"/>
    <property type="evidence" value="ECO:0000318"/>
    <property type="project" value="GO_Central"/>
</dbReference>
<dbReference type="Gene3D" id="1.10.1070.11">
    <property type="entry name" value="Phosphatidylinositol 3-/4-kinase, catalytic domain"/>
    <property type="match status" value="1"/>
</dbReference>
<dbReference type="PANTHER" id="PTHR10048:SF15">
    <property type="entry name" value="PHOSPHATIDYLINOSITOL 4-KINASE ALPHA"/>
    <property type="match status" value="1"/>
</dbReference>
<evidence type="ECO:0000256" key="3">
    <source>
        <dbReference type="ARBA" id="ARBA00022679"/>
    </source>
</evidence>
<dbReference type="InterPro" id="IPR042236">
    <property type="entry name" value="PI3K_accessory_sf"/>
</dbReference>
<dbReference type="InterPro" id="IPR016024">
    <property type="entry name" value="ARM-type_fold"/>
</dbReference>
<proteinExistence type="inferred from homology"/>
<accession>A0A2A6BBK7</accession>
<feature type="region of interest" description="Disordered" evidence="6">
    <location>
        <begin position="2154"/>
        <end position="2185"/>
    </location>
</feature>
<dbReference type="Pfam" id="PF00613">
    <property type="entry name" value="PI3Ka"/>
    <property type="match status" value="1"/>
</dbReference>
<dbReference type="GO" id="GO:0004430">
    <property type="term" value="F:1-phosphatidylinositol 4-kinase activity"/>
    <property type="evidence" value="ECO:0000318"/>
    <property type="project" value="GO_Central"/>
</dbReference>
<dbReference type="InterPro" id="IPR011009">
    <property type="entry name" value="Kinase-like_dom_sf"/>
</dbReference>
<feature type="compositionally biased region" description="Low complexity" evidence="6">
    <location>
        <begin position="2167"/>
        <end position="2185"/>
    </location>
</feature>
<protein>
    <recommendedName>
        <fullName evidence="2">1-phosphatidylinositol 4-kinase</fullName>
        <ecNumber evidence="2">2.7.1.67</ecNumber>
    </recommendedName>
</protein>
<feature type="region of interest" description="Disordered" evidence="6">
    <location>
        <begin position="2081"/>
        <end position="2113"/>
    </location>
</feature>
<evidence type="ECO:0000256" key="6">
    <source>
        <dbReference type="SAM" id="MobiDB-lite"/>
    </source>
</evidence>
<evidence type="ECO:0000256" key="4">
    <source>
        <dbReference type="ARBA" id="ARBA00022777"/>
    </source>
</evidence>
<dbReference type="InterPro" id="IPR036940">
    <property type="entry name" value="PI3/4_kinase_cat_sf"/>
</dbReference>
<evidence type="ECO:0000313" key="7">
    <source>
        <dbReference type="EnsemblMetazoa" id="PPA15382.1"/>
    </source>
</evidence>
<dbReference type="Gene3D" id="3.30.1010.10">
    <property type="entry name" value="Phosphatidylinositol 3-kinase Catalytic Subunit, Chain A, domain 4"/>
    <property type="match status" value="1"/>
</dbReference>
<evidence type="ECO:0000256" key="5">
    <source>
        <dbReference type="SAM" id="Coils"/>
    </source>
</evidence>
<gene>
    <name evidence="7" type="primary">WBGene00104936</name>
</gene>
<feature type="coiled-coil region" evidence="5">
    <location>
        <begin position="2408"/>
        <end position="2442"/>
    </location>
</feature>
<dbReference type="InterPro" id="IPR018936">
    <property type="entry name" value="PI3/4_kinase_CS"/>
</dbReference>
<dbReference type="SUPFAM" id="SSF56112">
    <property type="entry name" value="Protein kinase-like (PK-like)"/>
    <property type="match status" value="1"/>
</dbReference>
<dbReference type="Pfam" id="PF00454">
    <property type="entry name" value="PI3_PI4_kinase"/>
    <property type="match status" value="1"/>
</dbReference>
<reference evidence="8" key="1">
    <citation type="journal article" date="2008" name="Nat. Genet.">
        <title>The Pristionchus pacificus genome provides a unique perspective on nematode lifestyle and parasitism.</title>
        <authorList>
            <person name="Dieterich C."/>
            <person name="Clifton S.W."/>
            <person name="Schuster L.N."/>
            <person name="Chinwalla A."/>
            <person name="Delehaunty K."/>
            <person name="Dinkelacker I."/>
            <person name="Fulton L."/>
            <person name="Fulton R."/>
            <person name="Godfrey J."/>
            <person name="Minx P."/>
            <person name="Mitreva M."/>
            <person name="Roeseler W."/>
            <person name="Tian H."/>
            <person name="Witte H."/>
            <person name="Yang S.P."/>
            <person name="Wilson R.K."/>
            <person name="Sommer R.J."/>
        </authorList>
    </citation>
    <scope>NUCLEOTIDE SEQUENCE [LARGE SCALE GENOMIC DNA]</scope>
    <source>
        <strain evidence="8">PS312</strain>
    </source>
</reference>
<keyword evidence="3" id="KW-0808">Transferase</keyword>
<sequence>MKEYEDFVFKNMQNMAIALARVDTVRPHEIERRLLGDSINGIDNLPLNHNVRCALLATGFYLLYCKPEKMTKDLINVMVNSLPLLTSMRWIDDSISAKQDKVPIQESFSFHYNTCLSEIASRLQCNKRMEERDAIVNSQIEMIACSVNGLIREITDEDKKDDNSMKVYAMRLCSFVIGLLRSFGRANGEGEKPLIAHVFPLKFEQFAAAGGQKETRSNLRLSTDWDVMLANEGTEAQSRNEAKDPNRLKKIASRHGTSFVVSSPFRIAPQELEKLFDTMQILLKKPVLDRLDEIAGEVYSHGSIKRFPYTRVGDTILLSCLTLLRDVLQPFSILSPECPIEEKFAKELNSFCMEIINASDTSRMSTDDEKKTSNGHHNHHHMDVGVNRHKIAMSVISVALELIVWAAVDEIDTDRVCSGMSDRLFATVAAQRGFASQVPLCARALYTLGGLAEKFPTVSKATVVGTLSRFLLEPSPLLGRLSAEKRAAEGDKRDDEAVIKRKTAFENTRNAAISALCKALSSSLSVDKDSVQASLASLSSKLFVCSTSNTSNDIVQLVCENAILTLGGIGVSLVKEPEVPELVLQIFTQRFSNPPSPLDVHIVNSLANMWIAGATSIDDGVMKLFSRITIESSNCIYSTDSRSDGKEQRYAHVSLAVDSALGRMAETIEDEKAKMDLLVRLLELFVQLGLEGKRLGEKLNKSTVKMSTGAGNLGVLIPKMAALLRRMNPITNPTARIRNLFRDFWFYCTVLGFDVEYSGLWPEEWYIAVCDVAVKSPVLLPTENLRSELIDNAAIKNDIMSPSELQEMRNTVVAELDHPVDVVAMVNRMEFAQCTYLLSVVRMERMRVKHAKEAAAVQEFFKYLEDRAIRKDKAGMWQCLLSAAIVVFNSFLDSAKRRGENGTEAILERHAQFLLTYFNHNLREVRRCADLCLSRLVDTFPFLLWNGRVLSTALDLLQALKSNVEHDSSCKMTQFSLPSLPWSIQLQESVEARRQVAQDFSERCEQILHEAIKWAPDSTNSHLLEHVANGGRMPSVKGLDQPSDRDEILHSRTLYVGQVKGMLAMLSSDYERDGEKVLVTRLEGSLERAIGSGNESELHESIMMLTALFVSLKEPNDSLLSTLTRIPLRSFSTSTLRMCVLSWSWLLAAKEEIIVRFLREMSSVWTWCARERLGIFSPDDAVPCPLSDTITHPREKPNLKPHAIWIKFLVERVEVAKYRSREQLDILEMMFVNTLSLRVASPTNGGGTTHSAPLFGAPIASPINDVLVTRHISAVGIRFKLLTCVLSMLQGETSAGRLSYNVLRERVYASALHFFSLPPQGPVQESGQLRKDIQMLSTFWQTLYADAKYIKKETFSAVSDQEVHMLSLPYAPSFSDNMSNKASVQTWHAAAQSNSYANTLTIVSNQKMANAATLSRNGEGSRTKMDEGGGIEGEKMIKSYLRKRNMLLLLIGNEMDRLSAWLNPLGEGTEEGMSAVEQWMKSTLGDSRTEQKVLKDTAKLAWQISPEVAIALPSRFRGTNLMRSVIEELVRSNPSIVCHLPDALPLFLADSNVFETSDMSHVLTWSRCSPVMALSLLTPRQFPIHPATVQYAVNVLRSYSPQILLLYIPQLVQAIRHDSMGYVSDLLIWLAGHSQLLAHQLLWNMHTNMYTDEDAKCKDPVLFEPLNDITRKIISQFEGEALAFYESEFELFRQLTSISGTIKPYPKGDARKKACLAALAPVRIETIAYLPSNPEAILLDIDYASGTPMQSAAKAPFLARFKVKRCEVVELESMGLSAHNNGKNVLTQLKNPTSEEERSRIVWQAAIFKVGDDVRQDMLALQLMHLMKNAWTALGIDVSVFPYRVVATSPGCGVIECVPNSKSRDQLGRQTDFGLYEYFKTTYGDESSESFLRARKNFVRSMAAYSVFSFLLQVKDRHNGNIMIDLDGHIIHIDFGFMFESSPGGNLGFEPDFKLSEEMVAIMGGKMEAQPFKHFAALCVQAYLAVRPHHKAIVSLVSLMLDTSLPCFRGKTIQQLRQSTTPVVALAEKLRQRFGPTLSEREAARYMQTVITNCFMNIRSKIPKTNFQIWLTRVEESRQDSSSYIANEDREEQDSSSNPDVTKRRKVDRNGNFPVPAPVLTCPAFVHVKHGDEGQIEVAYCLDHITSSDIRAEMPQPASSIGKKRGSSCMSMDCSTSSTTTTDTTSTAMDTMDATVSTTMIGSEDVDFSPINEFISTKLDSTALKLKNLTKVLAQLAVDIGACEQHRAQPNLINLDANIAFVDHIWNQRYNGKHVTHDVAHTNRLRAEYHKLFNCISRSQKIMKKLAKERKFVNELISCKERSVPEMADLVGSLSKRIPSPQALPYLWNHDEQREIIHNLNIKWEDMLLQDYLTSVLPDDDESDNEMSFDDKYGIAKTPLSEISMSSLGSLFHEHRALKEKNERLKHEVLALEREERQLQKSLMEGVTELMLPFSTMTMTTSIEEKTNQLFPLVQRSSSSRVPVKCESL</sequence>
<dbReference type="PANTHER" id="PTHR10048">
    <property type="entry name" value="PHOSPHATIDYLINOSITOL KINASE"/>
    <property type="match status" value="1"/>
</dbReference>
<dbReference type="EnsemblMetazoa" id="PPA15382.1">
    <property type="protein sequence ID" value="PPA15382.1"/>
    <property type="gene ID" value="WBGene00104936"/>
</dbReference>
<dbReference type="Pfam" id="PF19274">
    <property type="entry name" value="PI4K_N"/>
    <property type="match status" value="2"/>
</dbReference>
<organism evidence="7 8">
    <name type="scientific">Pristionchus pacificus</name>
    <name type="common">Parasitic nematode worm</name>
    <dbReference type="NCBI Taxonomy" id="54126"/>
    <lineage>
        <taxon>Eukaryota</taxon>
        <taxon>Metazoa</taxon>
        <taxon>Ecdysozoa</taxon>
        <taxon>Nematoda</taxon>
        <taxon>Chromadorea</taxon>
        <taxon>Rhabditida</taxon>
        <taxon>Rhabditina</taxon>
        <taxon>Diplogasteromorpha</taxon>
        <taxon>Diplogasteroidea</taxon>
        <taxon>Neodiplogasteridae</taxon>
        <taxon>Pristionchus</taxon>
    </lineage>
</organism>
<reference evidence="7" key="2">
    <citation type="submission" date="2022-06" db="UniProtKB">
        <authorList>
            <consortium name="EnsemblMetazoa"/>
        </authorList>
    </citation>
    <scope>IDENTIFICATION</scope>
    <source>
        <strain evidence="7">PS312</strain>
    </source>
</reference>
<evidence type="ECO:0000313" key="8">
    <source>
        <dbReference type="Proteomes" id="UP000005239"/>
    </source>
</evidence>
<keyword evidence="5" id="KW-0175">Coiled coil</keyword>
<dbReference type="PROSITE" id="PS00915">
    <property type="entry name" value="PI3_4_KINASE_1"/>
    <property type="match status" value="1"/>
</dbReference>
<dbReference type="EC" id="2.7.1.67" evidence="2"/>
<dbReference type="SMART" id="SM00146">
    <property type="entry name" value="PI3Kc"/>
    <property type="match status" value="1"/>
</dbReference>
<dbReference type="SMART" id="SM00145">
    <property type="entry name" value="PI3Ka"/>
    <property type="match status" value="1"/>
</dbReference>
<dbReference type="InterPro" id="IPR000403">
    <property type="entry name" value="PI3/4_kinase_cat_dom"/>
</dbReference>
<dbReference type="GO" id="GO:0005886">
    <property type="term" value="C:plasma membrane"/>
    <property type="evidence" value="ECO:0000318"/>
    <property type="project" value="GO_Central"/>
</dbReference>
<evidence type="ECO:0000256" key="2">
    <source>
        <dbReference type="ARBA" id="ARBA00012169"/>
    </source>
</evidence>
<accession>A0A8R1YCY0</accession>
<dbReference type="InterPro" id="IPR015433">
    <property type="entry name" value="PI3/4_kinase"/>
</dbReference>
<dbReference type="CDD" id="cd05167">
    <property type="entry name" value="PI4Kc_III_alpha"/>
    <property type="match status" value="1"/>
</dbReference>
<dbReference type="InterPro" id="IPR001263">
    <property type="entry name" value="PI3K_accessory_dom"/>
</dbReference>
<dbReference type="GO" id="GO:0046854">
    <property type="term" value="P:phosphatidylinositol phosphate biosynthetic process"/>
    <property type="evidence" value="ECO:0000318"/>
    <property type="project" value="GO_Central"/>
</dbReference>
<dbReference type="PROSITE" id="PS51545">
    <property type="entry name" value="PIK_HELICAL"/>
    <property type="match status" value="1"/>
</dbReference>
<dbReference type="Gene3D" id="1.25.40.70">
    <property type="entry name" value="Phosphatidylinositol 3-kinase, accessory domain (PIK)"/>
    <property type="match status" value="1"/>
</dbReference>
<keyword evidence="8" id="KW-1185">Reference proteome</keyword>
<keyword evidence="4" id="KW-0418">Kinase</keyword>
<name>A0A2A6BBK7_PRIPA</name>
<dbReference type="GO" id="GO:0048015">
    <property type="term" value="P:phosphatidylinositol-mediated signaling"/>
    <property type="evidence" value="ECO:0000318"/>
    <property type="project" value="GO_Central"/>
</dbReference>
<dbReference type="FunFam" id="1.10.1070.11:FF:000005">
    <property type="entry name" value="Phosphatidylinositol 4-kinase, catalytic, alpha"/>
    <property type="match status" value="1"/>
</dbReference>